<proteinExistence type="predicted"/>
<name>A0A5B7HAB6_PORTR</name>
<gene>
    <name evidence="2" type="ORF">E2C01_062201</name>
</gene>
<organism evidence="2 3">
    <name type="scientific">Portunus trituberculatus</name>
    <name type="common">Swimming crab</name>
    <name type="synonym">Neptunus trituberculatus</name>
    <dbReference type="NCBI Taxonomy" id="210409"/>
    <lineage>
        <taxon>Eukaryota</taxon>
        <taxon>Metazoa</taxon>
        <taxon>Ecdysozoa</taxon>
        <taxon>Arthropoda</taxon>
        <taxon>Crustacea</taxon>
        <taxon>Multicrustacea</taxon>
        <taxon>Malacostraca</taxon>
        <taxon>Eumalacostraca</taxon>
        <taxon>Eucarida</taxon>
        <taxon>Decapoda</taxon>
        <taxon>Pleocyemata</taxon>
        <taxon>Brachyura</taxon>
        <taxon>Eubrachyura</taxon>
        <taxon>Portunoidea</taxon>
        <taxon>Portunidae</taxon>
        <taxon>Portuninae</taxon>
        <taxon>Portunus</taxon>
    </lineage>
</organism>
<sequence length="243" mass="27770">MFPVSLDTGGSSCSVPRLSKRRKEHLPHHDTAATPLKTQRHPALHLTHCPCTTPQHCTSHITPAPHHFTHYSHINHCIPHIPQHSSTYLNTKHPQTHLKHHKTSEKAFQDTDSTHQSTHTLKSLLKISPTHPNIKHSQTHFKHHKTSEKAFQDTDNTQHSKHTPLTHPNTQHPARRTTSQPFLNHSHHTQHSSSTPPAPQHLFQHGLSDTYPIFPEQQVIALRISRLLIQRSTLQTKRRSGEH</sequence>
<feature type="region of interest" description="Disordered" evidence="1">
    <location>
        <begin position="130"/>
        <end position="204"/>
    </location>
</feature>
<feature type="compositionally biased region" description="Basic residues" evidence="1">
    <location>
        <begin position="133"/>
        <end position="146"/>
    </location>
</feature>
<feature type="compositionally biased region" description="Polar residues" evidence="1">
    <location>
        <begin position="166"/>
        <end position="183"/>
    </location>
</feature>
<dbReference type="Proteomes" id="UP000324222">
    <property type="component" value="Unassembled WGS sequence"/>
</dbReference>
<evidence type="ECO:0000313" key="2">
    <source>
        <dbReference type="EMBL" id="MPC68012.1"/>
    </source>
</evidence>
<evidence type="ECO:0000256" key="1">
    <source>
        <dbReference type="SAM" id="MobiDB-lite"/>
    </source>
</evidence>
<feature type="region of interest" description="Disordered" evidence="1">
    <location>
        <begin position="1"/>
        <end position="41"/>
    </location>
</feature>
<evidence type="ECO:0000313" key="3">
    <source>
        <dbReference type="Proteomes" id="UP000324222"/>
    </source>
</evidence>
<protein>
    <submittedName>
        <fullName evidence="2">Uncharacterized protein</fullName>
    </submittedName>
</protein>
<dbReference type="EMBL" id="VSRR010027109">
    <property type="protein sequence ID" value="MPC68012.1"/>
    <property type="molecule type" value="Genomic_DNA"/>
</dbReference>
<dbReference type="AlphaFoldDB" id="A0A5B7HAB6"/>
<comment type="caution">
    <text evidence="2">The sequence shown here is derived from an EMBL/GenBank/DDBJ whole genome shotgun (WGS) entry which is preliminary data.</text>
</comment>
<reference evidence="2 3" key="1">
    <citation type="submission" date="2019-05" db="EMBL/GenBank/DDBJ databases">
        <title>Another draft genome of Portunus trituberculatus and its Hox gene families provides insights of decapod evolution.</title>
        <authorList>
            <person name="Jeong J.-H."/>
            <person name="Song I."/>
            <person name="Kim S."/>
            <person name="Choi T."/>
            <person name="Kim D."/>
            <person name="Ryu S."/>
            <person name="Kim W."/>
        </authorList>
    </citation>
    <scope>NUCLEOTIDE SEQUENCE [LARGE SCALE GENOMIC DNA]</scope>
    <source>
        <tissue evidence="2">Muscle</tissue>
    </source>
</reference>
<keyword evidence="3" id="KW-1185">Reference proteome</keyword>
<accession>A0A5B7HAB6</accession>
<feature type="compositionally biased region" description="Basic and acidic residues" evidence="1">
    <location>
        <begin position="147"/>
        <end position="158"/>
    </location>
</feature>